<dbReference type="SUPFAM" id="SSF53850">
    <property type="entry name" value="Periplasmic binding protein-like II"/>
    <property type="match status" value="1"/>
</dbReference>
<dbReference type="EMBL" id="CP015405">
    <property type="protein sequence ID" value="ANU76481.1"/>
    <property type="molecule type" value="Genomic_DNA"/>
</dbReference>
<dbReference type="CDD" id="cd13585">
    <property type="entry name" value="PBP2_TMBP_like"/>
    <property type="match status" value="1"/>
</dbReference>
<keyword evidence="3" id="KW-1185">Reference proteome</keyword>
<dbReference type="KEGG" id="byl:A4V09_12310"/>
<organism evidence="2 3">
    <name type="scientific">Blautia pseudococcoides</name>
    <dbReference type="NCBI Taxonomy" id="1796616"/>
    <lineage>
        <taxon>Bacteria</taxon>
        <taxon>Bacillati</taxon>
        <taxon>Bacillota</taxon>
        <taxon>Clostridia</taxon>
        <taxon>Lachnospirales</taxon>
        <taxon>Lachnospiraceae</taxon>
        <taxon>Blautia</taxon>
    </lineage>
</organism>
<evidence type="ECO:0000256" key="1">
    <source>
        <dbReference type="SAM" id="SignalP"/>
    </source>
</evidence>
<dbReference type="RefSeq" id="WP_065542644.1">
    <property type="nucleotide sequence ID" value="NZ_CP015405.2"/>
</dbReference>
<evidence type="ECO:0000313" key="2">
    <source>
        <dbReference type="EMBL" id="ANU76481.1"/>
    </source>
</evidence>
<reference evidence="2" key="1">
    <citation type="submission" date="2017-04" db="EMBL/GenBank/DDBJ databases">
        <title>Complete Genome Sequences of Twelve Strains of a Stable Defined Moderately Diverse Mouse Microbiota 2 (sDMDMm2).</title>
        <authorList>
            <person name="Uchimura Y."/>
            <person name="Wyss M."/>
            <person name="Brugiroux S."/>
            <person name="Limenitakis J.P."/>
            <person name="Stecher B."/>
            <person name="McCoy K.D."/>
            <person name="Macpherson A.J."/>
        </authorList>
    </citation>
    <scope>NUCLEOTIDE SEQUENCE</scope>
    <source>
        <strain evidence="2">YL58</strain>
    </source>
</reference>
<dbReference type="STRING" id="1796616.A4V09_12310"/>
<dbReference type="PANTHER" id="PTHR43649">
    <property type="entry name" value="ARABINOSE-BINDING PROTEIN-RELATED"/>
    <property type="match status" value="1"/>
</dbReference>
<gene>
    <name evidence="2" type="ORF">A4V09_12310</name>
</gene>
<accession>A0A1C7IA18</accession>
<dbReference type="InterPro" id="IPR050490">
    <property type="entry name" value="Bact_solute-bd_prot1"/>
</dbReference>
<name>A0A1C7IA18_9FIRM</name>
<dbReference type="PANTHER" id="PTHR43649:SF11">
    <property type="entry name" value="ABC TRANSPORTER SUBSTRATE-BINDING PROTEIN YESO-RELATED"/>
    <property type="match status" value="1"/>
</dbReference>
<feature type="chain" id="PRO_5038480061" description="Multiple sugar transport system substrate-binding protein" evidence="1">
    <location>
        <begin position="22"/>
        <end position="446"/>
    </location>
</feature>
<keyword evidence="1" id="KW-0732">Signal</keyword>
<sequence>MNRKKIALFLTMTVLGTTVLSGCGATGESKETSKKEETGDGRINLSIAWWGNETRHEYTQELLDAYTEEHPNVTFTASPTSWDGYWEKLATQTAGGSCPDIVQMDYSYIITYAQNKTLADLQKFVDDGTIDVSSVEESLVKSGNIGGTLAGIPLSTSMATIGYNPDVLKEAGLEVPDADWTWEDFSNICKTVKEKTGKTGLANNYGDCLIFNYWVRQHGEVLFREDNTALGYEDDQILVDFMDLHKDLVDAGAMVTPDEWTQSSANPEEARLVPKNEAALVFGSNTIANMVKTVNDKIGLITPPMNDEGTKALWLKPGMYFSISASSSDEKQKAAAEFVNWFLNSEEAGGKTGTDRGIPASSKVRDALKEGTIGNIDQKEKEMFDYYDVAASVSGECPPPDPEGTSEINKVFQDVMNRVFYGQMTSEEAAASFREQVNKILAKNKN</sequence>
<protein>
    <recommendedName>
        <fullName evidence="4">Multiple sugar transport system substrate-binding protein</fullName>
    </recommendedName>
</protein>
<feature type="signal peptide" evidence="1">
    <location>
        <begin position="1"/>
        <end position="21"/>
    </location>
</feature>
<dbReference type="Pfam" id="PF01547">
    <property type="entry name" value="SBP_bac_1"/>
    <property type="match status" value="1"/>
</dbReference>
<dbReference type="AlphaFoldDB" id="A0A1C7IA18"/>
<proteinExistence type="predicted"/>
<dbReference type="InterPro" id="IPR006059">
    <property type="entry name" value="SBP"/>
</dbReference>
<dbReference type="Gene3D" id="3.40.190.10">
    <property type="entry name" value="Periplasmic binding protein-like II"/>
    <property type="match status" value="2"/>
</dbReference>
<dbReference type="Proteomes" id="UP000092574">
    <property type="component" value="Chromosome"/>
</dbReference>
<evidence type="ECO:0000313" key="3">
    <source>
        <dbReference type="Proteomes" id="UP000092574"/>
    </source>
</evidence>
<dbReference type="PROSITE" id="PS51257">
    <property type="entry name" value="PROKAR_LIPOPROTEIN"/>
    <property type="match status" value="1"/>
</dbReference>
<evidence type="ECO:0008006" key="4">
    <source>
        <dbReference type="Google" id="ProtNLM"/>
    </source>
</evidence>